<dbReference type="Gene3D" id="3.40.50.1220">
    <property type="entry name" value="TPP-binding domain"/>
    <property type="match status" value="1"/>
</dbReference>
<dbReference type="InterPro" id="IPR012001">
    <property type="entry name" value="Thiamin_PyroP_enz_TPP-bd_dom"/>
</dbReference>
<dbReference type="InterPro" id="IPR012000">
    <property type="entry name" value="Thiamin_PyroP_enz_cen_dom"/>
</dbReference>
<protein>
    <recommendedName>
        <fullName evidence="9">Thiamine pyrophosphate-binding protein</fullName>
    </recommendedName>
</protein>
<reference evidence="7 8" key="1">
    <citation type="submission" date="2017-08" db="EMBL/GenBank/DDBJ databases">
        <title>Complete Genome Sequence of Bacillus kochii Oregon-R-modENCODE STRAIN BDGP4, isolated from Drosophila melanogaster gut.</title>
        <authorList>
            <person name="Wan K.H."/>
            <person name="Yu C."/>
            <person name="Park S."/>
            <person name="Hammonds A.S."/>
            <person name="Booth B.W."/>
            <person name="Celniker S.E."/>
        </authorList>
    </citation>
    <scope>NUCLEOTIDE SEQUENCE [LARGE SCALE GENOMIC DNA]</scope>
    <source>
        <strain evidence="7 8">BDGP4</strain>
    </source>
</reference>
<dbReference type="InterPro" id="IPR029035">
    <property type="entry name" value="DHS-like_NAD/FAD-binding_dom"/>
</dbReference>
<comment type="similarity">
    <text evidence="1 3">Belongs to the TPP enzyme family.</text>
</comment>
<dbReference type="GO" id="GO:0003984">
    <property type="term" value="F:acetolactate synthase activity"/>
    <property type="evidence" value="ECO:0007669"/>
    <property type="project" value="TreeGrafter"/>
</dbReference>
<dbReference type="Pfam" id="PF02775">
    <property type="entry name" value="TPP_enzyme_C"/>
    <property type="match status" value="1"/>
</dbReference>
<dbReference type="InterPro" id="IPR011766">
    <property type="entry name" value="TPP_enzyme_TPP-bd"/>
</dbReference>
<dbReference type="Proteomes" id="UP000215137">
    <property type="component" value="Chromosome"/>
</dbReference>
<accession>A0A248TIK1</accession>
<dbReference type="InterPro" id="IPR045229">
    <property type="entry name" value="TPP_enz"/>
</dbReference>
<dbReference type="GO" id="GO:0000287">
    <property type="term" value="F:magnesium ion binding"/>
    <property type="evidence" value="ECO:0007669"/>
    <property type="project" value="InterPro"/>
</dbReference>
<dbReference type="OrthoDB" id="4494979at2"/>
<evidence type="ECO:0000259" key="4">
    <source>
        <dbReference type="Pfam" id="PF00205"/>
    </source>
</evidence>
<dbReference type="GO" id="GO:0005948">
    <property type="term" value="C:acetolactate synthase complex"/>
    <property type="evidence" value="ECO:0007669"/>
    <property type="project" value="TreeGrafter"/>
</dbReference>
<dbReference type="GO" id="GO:0009099">
    <property type="term" value="P:L-valine biosynthetic process"/>
    <property type="evidence" value="ECO:0007669"/>
    <property type="project" value="TreeGrafter"/>
</dbReference>
<dbReference type="GO" id="GO:0050660">
    <property type="term" value="F:flavin adenine dinucleotide binding"/>
    <property type="evidence" value="ECO:0007669"/>
    <property type="project" value="TreeGrafter"/>
</dbReference>
<dbReference type="CDD" id="cd00568">
    <property type="entry name" value="TPP_enzymes"/>
    <property type="match status" value="1"/>
</dbReference>
<dbReference type="Pfam" id="PF02776">
    <property type="entry name" value="TPP_enzyme_N"/>
    <property type="match status" value="1"/>
</dbReference>
<name>A0A248TIK1_9BACI</name>
<feature type="domain" description="Thiamine pyrophosphate enzyme N-terminal TPP-binding" evidence="6">
    <location>
        <begin position="16"/>
        <end position="126"/>
    </location>
</feature>
<keyword evidence="2 3" id="KW-0786">Thiamine pyrophosphate</keyword>
<evidence type="ECO:0000256" key="3">
    <source>
        <dbReference type="RuleBase" id="RU362132"/>
    </source>
</evidence>
<feature type="domain" description="Thiamine pyrophosphate enzyme TPP-binding" evidence="5">
    <location>
        <begin position="399"/>
        <end position="533"/>
    </location>
</feature>
<keyword evidence="8" id="KW-1185">Reference proteome</keyword>
<dbReference type="GO" id="GO:0009097">
    <property type="term" value="P:isoleucine biosynthetic process"/>
    <property type="evidence" value="ECO:0007669"/>
    <property type="project" value="TreeGrafter"/>
</dbReference>
<evidence type="ECO:0000313" key="7">
    <source>
        <dbReference type="EMBL" id="ASV67952.1"/>
    </source>
</evidence>
<dbReference type="Gene3D" id="3.40.50.970">
    <property type="match status" value="2"/>
</dbReference>
<evidence type="ECO:0000256" key="1">
    <source>
        <dbReference type="ARBA" id="ARBA00007812"/>
    </source>
</evidence>
<proteinExistence type="inferred from homology"/>
<evidence type="ECO:0000313" key="8">
    <source>
        <dbReference type="Proteomes" id="UP000215137"/>
    </source>
</evidence>
<dbReference type="EMBL" id="CP022983">
    <property type="protein sequence ID" value="ASV67952.1"/>
    <property type="molecule type" value="Genomic_DNA"/>
</dbReference>
<gene>
    <name evidence="7" type="ORF">CKF48_11920</name>
</gene>
<feature type="domain" description="Thiamine pyrophosphate enzyme central" evidence="4">
    <location>
        <begin position="199"/>
        <end position="333"/>
    </location>
</feature>
<sequence>MIIGSRSMTSNTVWYAITQALKCNGVTQVFGLPSDDLALMIEIKKNNINFLITKDQRNAMFMATGYSLAMNQLGVCVVGKGPAMMNCMTGVLEADAQCAPVLIIATSTKTEKYGFNRSFQEANQYEVVSPLAKWAHRVESADSIHWVMKKAIFLATSGSPGPVYIEIPEDIGFQQVQKNEFSSYIPTIHSKLSADVENINKARRMIKESTKPIIIYGGGTKRGRDRHILKAFAEWLRAPIFVTASGRGAISEEDPLFCGLAGLYCPAHMMELITQSDLFISVGSRLEETATFGWEASLKANKIIQINISEQGFNLLYDSFNLQGDAEEILSKLMETSIPREDSYQWIEFAENLKNHLFREKDAVTYHYNQLRVADILNVLNSYLPKEVVFVHENGLQDMWSYFYPYHALKAGQDAITPSEQTPLGFGAAAAVGVAQAQKDKMVVAIVGDGAFNLFQSDLSTVVQNKIPIIYVVLNNGGYGWLAYQNKNNGASSVFIHEEESALIGVHSNLHHLQVKSCHELVDSIKEAMAAYRVGKSVILECFVQVNDVAYALKDIYGDFPIKER</sequence>
<evidence type="ECO:0008006" key="9">
    <source>
        <dbReference type="Google" id="ProtNLM"/>
    </source>
</evidence>
<evidence type="ECO:0000256" key="2">
    <source>
        <dbReference type="ARBA" id="ARBA00023052"/>
    </source>
</evidence>
<dbReference type="SUPFAM" id="SSF52467">
    <property type="entry name" value="DHS-like NAD/FAD-binding domain"/>
    <property type="match status" value="1"/>
</dbReference>
<organism evidence="7 8">
    <name type="scientific">Cytobacillus kochii</name>
    <dbReference type="NCBI Taxonomy" id="859143"/>
    <lineage>
        <taxon>Bacteria</taxon>
        <taxon>Bacillati</taxon>
        <taxon>Bacillota</taxon>
        <taxon>Bacilli</taxon>
        <taxon>Bacillales</taxon>
        <taxon>Bacillaceae</taxon>
        <taxon>Cytobacillus</taxon>
    </lineage>
</organism>
<dbReference type="KEGG" id="bko:CKF48_11920"/>
<dbReference type="Pfam" id="PF00205">
    <property type="entry name" value="TPP_enzyme_M"/>
    <property type="match status" value="1"/>
</dbReference>
<dbReference type="GO" id="GO:0030976">
    <property type="term" value="F:thiamine pyrophosphate binding"/>
    <property type="evidence" value="ECO:0007669"/>
    <property type="project" value="InterPro"/>
</dbReference>
<dbReference type="PANTHER" id="PTHR18968">
    <property type="entry name" value="THIAMINE PYROPHOSPHATE ENZYMES"/>
    <property type="match status" value="1"/>
</dbReference>
<evidence type="ECO:0000259" key="6">
    <source>
        <dbReference type="Pfam" id="PF02776"/>
    </source>
</evidence>
<dbReference type="PANTHER" id="PTHR18968:SF13">
    <property type="entry name" value="ACETOLACTATE SYNTHASE CATALYTIC SUBUNIT, MITOCHONDRIAL"/>
    <property type="match status" value="1"/>
</dbReference>
<dbReference type="InterPro" id="IPR029061">
    <property type="entry name" value="THDP-binding"/>
</dbReference>
<dbReference type="SUPFAM" id="SSF52518">
    <property type="entry name" value="Thiamin diphosphate-binding fold (THDP-binding)"/>
    <property type="match status" value="2"/>
</dbReference>
<evidence type="ECO:0000259" key="5">
    <source>
        <dbReference type="Pfam" id="PF02775"/>
    </source>
</evidence>
<dbReference type="AlphaFoldDB" id="A0A248TIK1"/>
<dbReference type="CDD" id="cd07035">
    <property type="entry name" value="TPP_PYR_POX_like"/>
    <property type="match status" value="1"/>
</dbReference>